<evidence type="ECO:0000313" key="2">
    <source>
        <dbReference type="Proteomes" id="UP000015102"/>
    </source>
</evidence>
<protein>
    <submittedName>
        <fullName evidence="1">Uncharacterized protein</fullName>
    </submittedName>
</protein>
<dbReference type="Proteomes" id="UP000015102">
    <property type="component" value="Unassembled WGS sequence"/>
</dbReference>
<dbReference type="EnsemblMetazoa" id="MESCA005122-RA">
    <property type="protein sequence ID" value="MESCA005122-PA"/>
    <property type="gene ID" value="MESCA005122"/>
</dbReference>
<organism evidence="1 2">
    <name type="scientific">Megaselia scalaris</name>
    <name type="common">Humpbacked fly</name>
    <name type="synonym">Phora scalaris</name>
    <dbReference type="NCBI Taxonomy" id="36166"/>
    <lineage>
        <taxon>Eukaryota</taxon>
        <taxon>Metazoa</taxon>
        <taxon>Ecdysozoa</taxon>
        <taxon>Arthropoda</taxon>
        <taxon>Hexapoda</taxon>
        <taxon>Insecta</taxon>
        <taxon>Pterygota</taxon>
        <taxon>Neoptera</taxon>
        <taxon>Endopterygota</taxon>
        <taxon>Diptera</taxon>
        <taxon>Brachycera</taxon>
        <taxon>Muscomorpha</taxon>
        <taxon>Platypezoidea</taxon>
        <taxon>Phoridae</taxon>
        <taxon>Megaseliini</taxon>
        <taxon>Megaselia</taxon>
    </lineage>
</organism>
<dbReference type="HOGENOM" id="CLU_191892_0_0_1"/>
<keyword evidence="2" id="KW-1185">Reference proteome</keyword>
<reference evidence="1" key="2">
    <citation type="submission" date="2015-06" db="UniProtKB">
        <authorList>
            <consortium name="EnsemblMetazoa"/>
        </authorList>
    </citation>
    <scope>IDENTIFICATION</scope>
</reference>
<sequence>MKSNYDLSSNGIELHEGDTVLLNNPQRKKRISAKLTTHWEVYRIKLMSGRKIRVVHYNSLKIYKPTVNIQ</sequence>
<proteinExistence type="predicted"/>
<dbReference type="EMBL" id="CAQQ02146567">
    <property type="status" value="NOT_ANNOTATED_CDS"/>
    <property type="molecule type" value="Genomic_DNA"/>
</dbReference>
<evidence type="ECO:0000313" key="1">
    <source>
        <dbReference type="EnsemblMetazoa" id="MESCA005122-PA"/>
    </source>
</evidence>
<reference evidence="2" key="1">
    <citation type="submission" date="2013-02" db="EMBL/GenBank/DDBJ databases">
        <authorList>
            <person name="Hughes D."/>
        </authorList>
    </citation>
    <scope>NUCLEOTIDE SEQUENCE</scope>
    <source>
        <strain>Durham</strain>
        <strain evidence="2">NC isolate 2 -- Noor lab</strain>
    </source>
</reference>
<name>T1GNH1_MEGSC</name>
<dbReference type="AlphaFoldDB" id="T1GNH1"/>
<accession>T1GNH1</accession>